<proteinExistence type="predicted"/>
<gene>
    <name evidence="1" type="ORF">FNJ60_13015</name>
</gene>
<dbReference type="AlphaFoldDB" id="A0A5D3FC95"/>
<dbReference type="EMBL" id="VKLW01000035">
    <property type="protein sequence ID" value="TYK32255.1"/>
    <property type="molecule type" value="Genomic_DNA"/>
</dbReference>
<name>A0A5D3FC95_9BACE</name>
<protein>
    <submittedName>
        <fullName evidence="1">Uncharacterized protein</fullName>
    </submittedName>
</protein>
<dbReference type="Proteomes" id="UP000324383">
    <property type="component" value="Unassembled WGS sequence"/>
</dbReference>
<accession>A0A5D3FC95</accession>
<sequence length="435" mass="49613">MNQEIKYIKIQDLVLWTENPRDPISPDASDQDVVNRALLNSDGTWDIEKLAKNMGEFYDFSELPTVVYEGGKPIVYDGNRRIILGKIYHGLVESNVKIDFLPEFPFEIPCNVCDKIIALKSILRKHGDSGSWKPLERDYFIDKYDLGDKSDFLIIDEATGIISENQILNQGFVRKEILNPSNLTKLGIKIEAGTLVSQHSKSELRAIFEDIINQIRNKKITTRNSRGKSFEVLSQKTKDIIENNRDKDFSLAPRLSNVEHGPESASRICKNDDSPVSLHVTRKTKRINEPDIPFFGKELYLKKGNVNNLYRDILDLHRFYKSQKLTKSFSSILRMALRLLCETANSSRKSSDVKPYVMQYFDEAKKQLDQNQKTLLASQNVTKDSLTQLLQTGAHGYRSSQNYEQTLAISIILGAMLTISHGKEVGEEKFDAEEV</sequence>
<evidence type="ECO:0000313" key="2">
    <source>
        <dbReference type="Proteomes" id="UP000324383"/>
    </source>
</evidence>
<reference evidence="1 2" key="1">
    <citation type="submission" date="2019-07" db="EMBL/GenBank/DDBJ databases">
        <title>Draft Genome Sequences of Bacteroides pyogenes Strains Isolated from the Uterus Holstein Dairy Cows with Metritis.</title>
        <authorList>
            <person name="Cunha F."/>
            <person name="Galvao K.N."/>
            <person name="Jeon S.J."/>
            <person name="Jeong K.C."/>
        </authorList>
    </citation>
    <scope>NUCLEOTIDE SEQUENCE [LARGE SCALE GENOMIC DNA]</scope>
    <source>
        <strain evidence="1 2">KG-31</strain>
    </source>
</reference>
<comment type="caution">
    <text evidence="1">The sequence shown here is derived from an EMBL/GenBank/DDBJ whole genome shotgun (WGS) entry which is preliminary data.</text>
</comment>
<evidence type="ECO:0000313" key="1">
    <source>
        <dbReference type="EMBL" id="TYK32255.1"/>
    </source>
</evidence>
<keyword evidence="2" id="KW-1185">Reference proteome</keyword>
<organism evidence="1 2">
    <name type="scientific">Bacteroides pyogenes</name>
    <dbReference type="NCBI Taxonomy" id="310300"/>
    <lineage>
        <taxon>Bacteria</taxon>
        <taxon>Pseudomonadati</taxon>
        <taxon>Bacteroidota</taxon>
        <taxon>Bacteroidia</taxon>
        <taxon>Bacteroidales</taxon>
        <taxon>Bacteroidaceae</taxon>
        <taxon>Bacteroides</taxon>
    </lineage>
</organism>